<gene>
    <name evidence="2" type="primary">yycH</name>
    <name evidence="2" type="ordered locus">LMM7_0322</name>
</gene>
<dbReference type="RefSeq" id="WP_012582039.1">
    <property type="nucleotide sequence ID" value="NC_017537.1"/>
</dbReference>
<sequence length="440" mass="50057">MMKKTGFRSFVLTILVVLSIVLSYFIWKGQPDYEAINVKEVEKTTIDKTMTTSQVFKPYKLAVNANESNYQSLDDDLLNELMAQGKAFSFSEVVLANKKSSEDYEKLIHKNGTIEIIFPNNIPFSIFAQIFQIEGEGLESAFFNRIVFDVNNTDTGLHSVYFANDDQENIYQSSLQNKDIDKIEKIVKKNESKLTQNDKLISNKRNLFLSSEKTKLDRKKYIIDSLEINLFTSALFQDSGTVKSEGNTYTDGSSVIEMDTDNKVLEYVNPSQERTNPEDLSSVKRAGLIQDSFNFVNDHAGWTGDGAYYFTGYAGESATTNFSLFIDNLQVYNENGMADISVTEGLEAVYKYMRPFFRLDTDVPGEKKEVTLPSSYSVYNALAQNPNVKAEEIEDIVPGYHMTRSESSGMNRLVTLEPTWLYKYHDKWFIFQPDAEKAGE</sequence>
<proteinExistence type="predicted"/>
<dbReference type="InterPro" id="IPR009996">
    <property type="entry name" value="YycH"/>
</dbReference>
<feature type="domain" description="Regulatory protein YycH" evidence="1">
    <location>
        <begin position="6"/>
        <end position="440"/>
    </location>
</feature>
<dbReference type="EMBL" id="CP002816">
    <property type="protein sequence ID" value="AEH91328.1"/>
    <property type="molecule type" value="Genomic_DNA"/>
</dbReference>
<dbReference type="CDD" id="cd15787">
    <property type="entry name" value="YycH_N"/>
    <property type="match status" value="1"/>
</dbReference>
<accession>A0A0E0UTA6</accession>
<dbReference type="AlphaFoldDB" id="A0A0E0UTA6"/>
<name>A0A0E0UTA6_LISMM</name>
<evidence type="ECO:0000259" key="1">
    <source>
        <dbReference type="Pfam" id="PF07435"/>
    </source>
</evidence>
<dbReference type="PATRIC" id="fig|1030009.3.peg.315"/>
<dbReference type="Proteomes" id="UP000000486">
    <property type="component" value="Chromosome"/>
</dbReference>
<dbReference type="KEGG" id="lmq:LMM7_0322"/>
<organism evidence="2 3">
    <name type="scientific">Listeria monocytogenes serotype 4a (strain M7)</name>
    <dbReference type="NCBI Taxonomy" id="1030009"/>
    <lineage>
        <taxon>Bacteria</taxon>
        <taxon>Bacillati</taxon>
        <taxon>Bacillota</taxon>
        <taxon>Bacilli</taxon>
        <taxon>Bacillales</taxon>
        <taxon>Listeriaceae</taxon>
        <taxon>Listeria</taxon>
    </lineage>
</organism>
<reference evidence="2 3" key="1">
    <citation type="journal article" date="2011" name="J. Bacteriol.">
        <title>Genome sequence of the nonpathogenic Listeria monocytogenes serovar 4a strain M7.</title>
        <authorList>
            <person name="Chen J."/>
            <person name="Xia Y."/>
            <person name="Cheng C."/>
            <person name="Fang C."/>
            <person name="Shan Y."/>
            <person name="Jin G."/>
            <person name="Fang W."/>
        </authorList>
    </citation>
    <scope>NUCLEOTIDE SEQUENCE [LARGE SCALE GENOMIC DNA]</scope>
    <source>
        <strain evidence="2 3">M7</strain>
    </source>
</reference>
<dbReference type="Gene3D" id="3.10.450.310">
    <property type="match status" value="1"/>
</dbReference>
<evidence type="ECO:0000313" key="2">
    <source>
        <dbReference type="EMBL" id="AEH91328.1"/>
    </source>
</evidence>
<dbReference type="Pfam" id="PF07435">
    <property type="entry name" value="YycH"/>
    <property type="match status" value="1"/>
</dbReference>
<protein>
    <recommendedName>
        <fullName evidence="1">Regulatory protein YycH domain-containing protein</fullName>
    </recommendedName>
</protein>
<dbReference type="Gene3D" id="3.30.310.160">
    <property type="entry name" value="YycH protein, domain 2"/>
    <property type="match status" value="1"/>
</dbReference>
<dbReference type="HOGENOM" id="CLU_037125_2_0_9"/>
<dbReference type="InterPro" id="IPR042274">
    <property type="entry name" value="YycH/YycI_2"/>
</dbReference>
<evidence type="ECO:0000313" key="3">
    <source>
        <dbReference type="Proteomes" id="UP000000486"/>
    </source>
</evidence>